<feature type="transmembrane region" description="Helical" evidence="10">
    <location>
        <begin position="127"/>
        <end position="144"/>
    </location>
</feature>
<feature type="transmembrane region" description="Helical" evidence="10">
    <location>
        <begin position="265"/>
        <end position="287"/>
    </location>
</feature>
<feature type="compositionally biased region" description="Basic and acidic residues" evidence="9">
    <location>
        <begin position="411"/>
        <end position="421"/>
    </location>
</feature>
<evidence type="ECO:0000313" key="12">
    <source>
        <dbReference type="EMBL" id="CAG6469135.1"/>
    </source>
</evidence>
<feature type="domain" description="G-protein coupled receptors family 1 profile" evidence="11">
    <location>
        <begin position="67"/>
        <end position="325"/>
    </location>
</feature>
<evidence type="ECO:0000256" key="6">
    <source>
        <dbReference type="ARBA" id="ARBA00023136"/>
    </source>
</evidence>
<dbReference type="GO" id="GO:0004930">
    <property type="term" value="F:G protein-coupled receptor activity"/>
    <property type="evidence" value="ECO:0007669"/>
    <property type="project" value="UniProtKB-KW"/>
</dbReference>
<organism evidence="12">
    <name type="scientific">Culex pipiens</name>
    <name type="common">House mosquito</name>
    <dbReference type="NCBI Taxonomy" id="7175"/>
    <lineage>
        <taxon>Eukaryota</taxon>
        <taxon>Metazoa</taxon>
        <taxon>Ecdysozoa</taxon>
        <taxon>Arthropoda</taxon>
        <taxon>Hexapoda</taxon>
        <taxon>Insecta</taxon>
        <taxon>Pterygota</taxon>
        <taxon>Neoptera</taxon>
        <taxon>Endopterygota</taxon>
        <taxon>Diptera</taxon>
        <taxon>Nematocera</taxon>
        <taxon>Culicoidea</taxon>
        <taxon>Culicidae</taxon>
        <taxon>Culicinae</taxon>
        <taxon>Culicini</taxon>
        <taxon>Culex</taxon>
        <taxon>Culex</taxon>
    </lineage>
</organism>
<dbReference type="SUPFAM" id="SSF81321">
    <property type="entry name" value="Family A G protein-coupled receptor-like"/>
    <property type="match status" value="1"/>
</dbReference>
<reference evidence="12" key="1">
    <citation type="submission" date="2021-05" db="EMBL/GenBank/DDBJ databases">
        <authorList>
            <person name="Alioto T."/>
            <person name="Alioto T."/>
            <person name="Gomez Garrido J."/>
        </authorList>
    </citation>
    <scope>NUCLEOTIDE SEQUENCE</scope>
</reference>
<protein>
    <submittedName>
        <fullName evidence="12">Neuropeptide FF receptor 2</fullName>
    </submittedName>
</protein>
<feature type="transmembrane region" description="Helical" evidence="10">
    <location>
        <begin position="165"/>
        <end position="186"/>
    </location>
</feature>
<keyword evidence="5" id="KW-0297">G-protein coupled receptor</keyword>
<dbReference type="AlphaFoldDB" id="A0A8D8B8U6"/>
<evidence type="ECO:0000256" key="5">
    <source>
        <dbReference type="ARBA" id="ARBA00023040"/>
    </source>
</evidence>
<evidence type="ECO:0000259" key="11">
    <source>
        <dbReference type="PROSITE" id="PS50262"/>
    </source>
</evidence>
<dbReference type="InterPro" id="IPR000276">
    <property type="entry name" value="GPCR_Rhodpsn"/>
</dbReference>
<evidence type="ECO:0000256" key="3">
    <source>
        <dbReference type="ARBA" id="ARBA00022692"/>
    </source>
</evidence>
<comment type="subcellular location">
    <subcellularLocation>
        <location evidence="1">Membrane</location>
        <topology evidence="1">Multi-pass membrane protein</topology>
    </subcellularLocation>
</comment>
<keyword evidence="6 10" id="KW-0472">Membrane</keyword>
<feature type="region of interest" description="Disordered" evidence="9">
    <location>
        <begin position="411"/>
        <end position="436"/>
    </location>
</feature>
<evidence type="ECO:0000256" key="8">
    <source>
        <dbReference type="ARBA" id="ARBA00023224"/>
    </source>
</evidence>
<dbReference type="SMART" id="SM01381">
    <property type="entry name" value="7TM_GPCR_Srsx"/>
    <property type="match status" value="1"/>
</dbReference>
<dbReference type="PROSITE" id="PS50262">
    <property type="entry name" value="G_PROTEIN_RECEP_F1_2"/>
    <property type="match status" value="1"/>
</dbReference>
<evidence type="ECO:0000256" key="9">
    <source>
        <dbReference type="SAM" id="MobiDB-lite"/>
    </source>
</evidence>
<evidence type="ECO:0000256" key="10">
    <source>
        <dbReference type="SAM" id="Phobius"/>
    </source>
</evidence>
<evidence type="ECO:0000256" key="4">
    <source>
        <dbReference type="ARBA" id="ARBA00022989"/>
    </source>
</evidence>
<dbReference type="EMBL" id="HBUE01062197">
    <property type="protein sequence ID" value="CAG6469135.1"/>
    <property type="molecule type" value="Transcribed_RNA"/>
</dbReference>
<feature type="transmembrane region" description="Helical" evidence="10">
    <location>
        <begin position="21"/>
        <end position="38"/>
    </location>
</feature>
<name>A0A8D8B8U6_CULPI</name>
<proteinExistence type="inferred from homology"/>
<dbReference type="CDD" id="cd15000">
    <property type="entry name" value="7tmA_BNGR-A34-like"/>
    <property type="match status" value="1"/>
</dbReference>
<dbReference type="GO" id="GO:0016020">
    <property type="term" value="C:membrane"/>
    <property type="evidence" value="ECO:0007669"/>
    <property type="project" value="UniProtKB-SubCell"/>
</dbReference>
<keyword evidence="8" id="KW-0807">Transducer</keyword>
<dbReference type="PANTHER" id="PTHR24235">
    <property type="entry name" value="NEUROPEPTIDE Y RECEPTOR"/>
    <property type="match status" value="1"/>
</dbReference>
<keyword evidence="3 10" id="KW-0812">Transmembrane</keyword>
<keyword evidence="4 10" id="KW-1133">Transmembrane helix</keyword>
<evidence type="ECO:0000256" key="7">
    <source>
        <dbReference type="ARBA" id="ARBA00023170"/>
    </source>
</evidence>
<evidence type="ECO:0000256" key="1">
    <source>
        <dbReference type="ARBA" id="ARBA00004141"/>
    </source>
</evidence>
<sequence length="436" mass="49660">MKTGFSLQSADAALVRIPAPRFLWAMPVAINTSLYAYPAEIWEQIPDKDIIIKLTILIPIVLFGILGNVVLLEIIFSNRSLRTATHLLIANLALIDLVTLLLCPPMFLLHDIHQSYVLGSVGCKLEGFIEGGLLITSVLALCVVSYDRLAAIVLPSKARLKNTSVAVATGLCWLVGFAAALPFAIYRNYRERNWSNFHETFCAEDRQVMPLYWDLIVVLLVWLPLGVMLVTYSAILCKLDHYERSALNREHPMVVRYKSRVAKTLFVVLMSFVVVRIPFTVMIMVYYKDVNDGNTFEVSEGFVMVWWFAKVAFIFLYSAVNPVIYGMTNRTFRKAFKSSRILSMICRFEEKQDPDKPHKGRILTFSRKMLWPREPCVDDQNNEEKFLNRVQGKSRYVPNWLNSTIRIKDRNRSVTKADSKSPDGNGTKSSNETAQN</sequence>
<feature type="transmembrane region" description="Helical" evidence="10">
    <location>
        <begin position="215"/>
        <end position="237"/>
    </location>
</feature>
<feature type="transmembrane region" description="Helical" evidence="10">
    <location>
        <begin position="307"/>
        <end position="327"/>
    </location>
</feature>
<comment type="similarity">
    <text evidence="2">Belongs to the G-protein coupled receptor 1 family.</text>
</comment>
<dbReference type="PANTHER" id="PTHR24235:SF12">
    <property type="entry name" value="G-PROTEIN COUPLED RECEPTORS FAMILY 1 PROFILE DOMAIN-CONTAINING PROTEIN"/>
    <property type="match status" value="1"/>
</dbReference>
<keyword evidence="7 12" id="KW-0675">Receptor</keyword>
<dbReference type="Pfam" id="PF00001">
    <property type="entry name" value="7tm_1"/>
    <property type="match status" value="1"/>
</dbReference>
<feature type="compositionally biased region" description="Polar residues" evidence="9">
    <location>
        <begin position="422"/>
        <end position="436"/>
    </location>
</feature>
<evidence type="ECO:0000256" key="2">
    <source>
        <dbReference type="ARBA" id="ARBA00010663"/>
    </source>
</evidence>
<dbReference type="Gene3D" id="1.20.1070.10">
    <property type="entry name" value="Rhodopsin 7-helix transmembrane proteins"/>
    <property type="match status" value="1"/>
</dbReference>
<feature type="transmembrane region" description="Helical" evidence="10">
    <location>
        <begin position="88"/>
        <end position="107"/>
    </location>
</feature>
<feature type="transmembrane region" description="Helical" evidence="10">
    <location>
        <begin position="50"/>
        <end position="76"/>
    </location>
</feature>
<dbReference type="PRINTS" id="PR00237">
    <property type="entry name" value="GPCRRHODOPSN"/>
</dbReference>
<dbReference type="InterPro" id="IPR017452">
    <property type="entry name" value="GPCR_Rhodpsn_7TM"/>
</dbReference>
<accession>A0A8D8B8U6</accession>